<dbReference type="Gene3D" id="2.40.30.170">
    <property type="match status" value="1"/>
</dbReference>
<feature type="coiled-coil region" evidence="1">
    <location>
        <begin position="138"/>
        <end position="235"/>
    </location>
</feature>
<gene>
    <name evidence="3" type="ORF">OO017_14545</name>
</gene>
<dbReference type="Gene3D" id="2.40.420.20">
    <property type="match status" value="1"/>
</dbReference>
<dbReference type="Proteomes" id="UP001207228">
    <property type="component" value="Unassembled WGS sequence"/>
</dbReference>
<sequence length="415" mass="45914">MDRELSASTKQANRHKRIWQLSIAAGILLAAIFGFRSLLAPGISRSELRTAVVERGPVIATLTASGVVVPEHEQAITSPIQARIEQVVRSVGQQVQPGDQVLLLDRSFTQLAYDKLKDEQQLNQHKSVQMRLQLDKKLNSLESQLAIKRMNVKSLQAQLEDEQYLLKIGGGTQEQVKQAELKLKIAQQELAQLELDIASERKLLKADEQELSYTLAMNGRSLEELERKMKQAEVRATRPGVVTWLKDEIGSSVNAGEVIARLADLSSFRVQASISDAFADQLHVGGEAIARINNSTDLKGQIVAIEPAVKNGTVTFYVALDESSHQLLRPSLRVDLFVTTATKSDALRVKNGPYFNSGSLDKVFVLRDDELVQVSARTGVSNTDFVELESGVQPGDVLVISDMKDYEHVQEVRLK</sequence>
<dbReference type="RefSeq" id="WP_266053287.1">
    <property type="nucleotide sequence ID" value="NZ_JAPFQO010000009.1"/>
</dbReference>
<dbReference type="Gene3D" id="1.10.287.470">
    <property type="entry name" value="Helix hairpin bin"/>
    <property type="match status" value="1"/>
</dbReference>
<reference evidence="3 4" key="1">
    <citation type="submission" date="2022-11" db="EMBL/GenBank/DDBJ databases">
        <title>The characterization of three novel Bacteroidetes species and genomic analysis of their roles in tidal elemental geochemical cycles.</title>
        <authorList>
            <person name="Ma K.-J."/>
        </authorList>
    </citation>
    <scope>NUCLEOTIDE SEQUENCE [LARGE SCALE GENOMIC DNA]</scope>
    <source>
        <strain evidence="3 4">M82</strain>
    </source>
</reference>
<comment type="caution">
    <text evidence="3">The sequence shown here is derived from an EMBL/GenBank/DDBJ whole genome shotgun (WGS) entry which is preliminary data.</text>
</comment>
<proteinExistence type="predicted"/>
<keyword evidence="2" id="KW-1133">Transmembrane helix</keyword>
<feature type="transmembrane region" description="Helical" evidence="2">
    <location>
        <begin position="21"/>
        <end position="39"/>
    </location>
</feature>
<evidence type="ECO:0000256" key="1">
    <source>
        <dbReference type="SAM" id="Coils"/>
    </source>
</evidence>
<evidence type="ECO:0000313" key="4">
    <source>
        <dbReference type="Proteomes" id="UP001207228"/>
    </source>
</evidence>
<organism evidence="3 4">
    <name type="scientific">Pontibacter anaerobius</name>
    <dbReference type="NCBI Taxonomy" id="2993940"/>
    <lineage>
        <taxon>Bacteria</taxon>
        <taxon>Pseudomonadati</taxon>
        <taxon>Bacteroidota</taxon>
        <taxon>Cytophagia</taxon>
        <taxon>Cytophagales</taxon>
        <taxon>Hymenobacteraceae</taxon>
        <taxon>Pontibacter</taxon>
    </lineage>
</organism>
<evidence type="ECO:0000256" key="2">
    <source>
        <dbReference type="SAM" id="Phobius"/>
    </source>
</evidence>
<protein>
    <submittedName>
        <fullName evidence="3">Efflux RND transporter periplasmic adaptor subunit</fullName>
    </submittedName>
</protein>
<dbReference type="Gene3D" id="2.40.50.100">
    <property type="match status" value="1"/>
</dbReference>
<name>A0ABT3RIZ7_9BACT</name>
<evidence type="ECO:0000313" key="3">
    <source>
        <dbReference type="EMBL" id="MCX2741175.1"/>
    </source>
</evidence>
<dbReference type="EMBL" id="JAPFQO010000009">
    <property type="protein sequence ID" value="MCX2741175.1"/>
    <property type="molecule type" value="Genomic_DNA"/>
</dbReference>
<keyword evidence="2" id="KW-0472">Membrane</keyword>
<keyword evidence="1" id="KW-0175">Coiled coil</keyword>
<keyword evidence="4" id="KW-1185">Reference proteome</keyword>
<keyword evidence="2" id="KW-0812">Transmembrane</keyword>
<dbReference type="PANTHER" id="PTHR30469">
    <property type="entry name" value="MULTIDRUG RESISTANCE PROTEIN MDTA"/>
    <property type="match status" value="1"/>
</dbReference>
<dbReference type="PANTHER" id="PTHR30469:SF33">
    <property type="entry name" value="SLR1207 PROTEIN"/>
    <property type="match status" value="1"/>
</dbReference>
<accession>A0ABT3RIZ7</accession>